<gene>
    <name evidence="1" type="ORF">SDC9_133077</name>
</gene>
<comment type="caution">
    <text evidence="1">The sequence shown here is derived from an EMBL/GenBank/DDBJ whole genome shotgun (WGS) entry which is preliminary data.</text>
</comment>
<dbReference type="AlphaFoldDB" id="A0A645D9J0"/>
<sequence length="184" mass="19785">MFQRGLCAGVRLVRAVAQAHQPVARVAQVVAHFLERLRGDGRELLVFGLLQRLPHQHHEGAVEEVAHDGGAVVEIGLGVAHQRAVVRQLQQRVVAKFRVVAEIGQPVFGGIAAECNGRLLIEQAGLADQVEADVGQRDVFLDHRAVAAPLRVALAQHQGVVGQMQQVVGSRAHDYMCPTSSGIS</sequence>
<name>A0A645D9J0_9ZZZZ</name>
<protein>
    <submittedName>
        <fullName evidence="1">Uncharacterized protein</fullName>
    </submittedName>
</protein>
<reference evidence="1" key="1">
    <citation type="submission" date="2019-08" db="EMBL/GenBank/DDBJ databases">
        <authorList>
            <person name="Kucharzyk K."/>
            <person name="Murdoch R.W."/>
            <person name="Higgins S."/>
            <person name="Loffler F."/>
        </authorList>
    </citation>
    <scope>NUCLEOTIDE SEQUENCE</scope>
</reference>
<organism evidence="1">
    <name type="scientific">bioreactor metagenome</name>
    <dbReference type="NCBI Taxonomy" id="1076179"/>
    <lineage>
        <taxon>unclassified sequences</taxon>
        <taxon>metagenomes</taxon>
        <taxon>ecological metagenomes</taxon>
    </lineage>
</organism>
<accession>A0A645D9J0</accession>
<proteinExistence type="predicted"/>
<dbReference type="EMBL" id="VSSQ01034146">
    <property type="protein sequence ID" value="MPM85994.1"/>
    <property type="molecule type" value="Genomic_DNA"/>
</dbReference>
<evidence type="ECO:0000313" key="1">
    <source>
        <dbReference type="EMBL" id="MPM85994.1"/>
    </source>
</evidence>